<keyword evidence="4 7" id="KW-0378">Hydrolase</keyword>
<evidence type="ECO:0000259" key="11">
    <source>
        <dbReference type="Pfam" id="PF00728"/>
    </source>
</evidence>
<keyword evidence="6 7" id="KW-0326">Glycosidase</keyword>
<dbReference type="PANTHER" id="PTHR22600:SF21">
    <property type="entry name" value="BETA-HEXOSAMINIDASE A"/>
    <property type="match status" value="1"/>
</dbReference>
<dbReference type="Gene3D" id="3.30.379.10">
    <property type="entry name" value="Chitobiase/beta-hexosaminidase domain 2-like"/>
    <property type="match status" value="1"/>
</dbReference>
<feature type="domain" description="Beta-hexosaminidase eukaryotic type N-terminal" evidence="12">
    <location>
        <begin position="30"/>
        <end position="164"/>
    </location>
</feature>
<dbReference type="GO" id="GO:0005975">
    <property type="term" value="P:carbohydrate metabolic process"/>
    <property type="evidence" value="ECO:0007669"/>
    <property type="project" value="InterPro"/>
</dbReference>
<dbReference type="AlphaFoldDB" id="A0AA38M9C7"/>
<dbReference type="EC" id="3.2.1.52" evidence="7"/>
<keyword evidence="14" id="KW-1185">Reference proteome</keyword>
<dbReference type="PRINTS" id="PR00738">
    <property type="entry name" value="GLHYDRLASE20"/>
</dbReference>
<dbReference type="InterPro" id="IPR025705">
    <property type="entry name" value="Beta_hexosaminidase_sua/sub"/>
</dbReference>
<comment type="similarity">
    <text evidence="2 7">Belongs to the glycosyl hydrolase 20 family.</text>
</comment>
<keyword evidence="9" id="KW-1015">Disulfide bond</keyword>
<dbReference type="SUPFAM" id="SSF55545">
    <property type="entry name" value="beta-N-acetylhexosaminidase-like domain"/>
    <property type="match status" value="1"/>
</dbReference>
<sequence length="537" mass="61532">MWRLYILLNTFIFVYGINPGPDIQPSKGEVWPKPLRQEKYGKYYLIDPIRAFNFELLKEIGCPKFVNDAFDRYVKIINSTIALKLKKGVWEKVVPEKKEISDENFLGYLESMTVNIENECSGEDIVPGLREYEDYSLSVDEDGAYLYTLSIWGVLRGLETFSQLIHLEDDSLIIGTTFIEDYPSFHHRGILIDTSRHFQPVSILQQMLDAMAYNKFNVLHWHMTDDHSFPYRSTTFPELSEQGAYHPTELIYDQDDIRLVIEYARLRGIRVIPEFDTPGHTRSWGVSHPELLTTCYENNEPSGELGPMDPTKNTTYDFIAKLFQEISDVFPDSYFHIGGDEVASGCWESNPDISTFMDQNHIATYVDLETYFIQKVIDILGTSNSNHLVWEEVFVNGVQLPNSSVVQVWRDNGLSTLRDVVAAGKFGVYSSCWYFASLYFGADWTSFYDCDPLALIEDQNQRDLVLGGEACMWGEYVNQFNIIPEVWPAASAVAERLWSPADVTDVEDAKRRLEEHACRMNKRGIEGQPPNGPGFCV</sequence>
<proteinExistence type="inferred from homology"/>
<evidence type="ECO:0000259" key="12">
    <source>
        <dbReference type="Pfam" id="PF14845"/>
    </source>
</evidence>
<feature type="disulfide bond" evidence="9">
    <location>
        <begin position="295"/>
        <end position="346"/>
    </location>
</feature>
<dbReference type="Proteomes" id="UP001168821">
    <property type="component" value="Unassembled WGS sequence"/>
</dbReference>
<evidence type="ECO:0000256" key="10">
    <source>
        <dbReference type="SAM" id="SignalP"/>
    </source>
</evidence>
<evidence type="ECO:0000256" key="1">
    <source>
        <dbReference type="ARBA" id="ARBA00001231"/>
    </source>
</evidence>
<evidence type="ECO:0000256" key="8">
    <source>
        <dbReference type="PIRSR" id="PIRSR001093-1"/>
    </source>
</evidence>
<feature type="domain" description="Glycoside hydrolase family 20 catalytic" evidence="11">
    <location>
        <begin position="185"/>
        <end position="500"/>
    </location>
</feature>
<feature type="active site" description="Proton donor" evidence="8">
    <location>
        <position position="341"/>
    </location>
</feature>
<evidence type="ECO:0000256" key="7">
    <source>
        <dbReference type="PIRNR" id="PIRNR001093"/>
    </source>
</evidence>
<comment type="catalytic activity">
    <reaction evidence="1 7">
        <text>Hydrolysis of terminal non-reducing N-acetyl-D-hexosamine residues in N-acetyl-beta-D-hexosaminides.</text>
        <dbReference type="EC" id="3.2.1.52"/>
    </reaction>
</comment>
<dbReference type="InterPro" id="IPR029018">
    <property type="entry name" value="Hex-like_dom2"/>
</dbReference>
<dbReference type="Gene3D" id="3.20.20.80">
    <property type="entry name" value="Glycosidases"/>
    <property type="match status" value="1"/>
</dbReference>
<feature type="signal peptide" evidence="10">
    <location>
        <begin position="1"/>
        <end position="16"/>
    </location>
</feature>
<dbReference type="GO" id="GO:0006689">
    <property type="term" value="P:ganglioside catabolic process"/>
    <property type="evidence" value="ECO:0007669"/>
    <property type="project" value="TreeGrafter"/>
</dbReference>
<keyword evidence="5" id="KW-0325">Glycoprotein</keyword>
<evidence type="ECO:0000256" key="2">
    <source>
        <dbReference type="ARBA" id="ARBA00006285"/>
    </source>
</evidence>
<dbReference type="InterPro" id="IPR029019">
    <property type="entry name" value="HEX_eukaryotic_N"/>
</dbReference>
<reference evidence="13" key="1">
    <citation type="journal article" date="2023" name="G3 (Bethesda)">
        <title>Whole genome assemblies of Zophobas morio and Tenebrio molitor.</title>
        <authorList>
            <person name="Kaur S."/>
            <person name="Stinson S.A."/>
            <person name="diCenzo G.C."/>
        </authorList>
    </citation>
    <scope>NUCLEOTIDE SEQUENCE</scope>
    <source>
        <strain evidence="13">QUZm001</strain>
    </source>
</reference>
<dbReference type="GO" id="GO:0004563">
    <property type="term" value="F:beta-N-acetylhexosaminidase activity"/>
    <property type="evidence" value="ECO:0007669"/>
    <property type="project" value="UniProtKB-EC"/>
</dbReference>
<evidence type="ECO:0000313" key="13">
    <source>
        <dbReference type="EMBL" id="KAJ3648006.1"/>
    </source>
</evidence>
<accession>A0AA38M9C7</accession>
<keyword evidence="3 10" id="KW-0732">Signal</keyword>
<dbReference type="Pfam" id="PF00728">
    <property type="entry name" value="Glyco_hydro_20"/>
    <property type="match status" value="1"/>
</dbReference>
<name>A0AA38M9C7_9CUCU</name>
<dbReference type="InterPro" id="IPR015883">
    <property type="entry name" value="Glyco_hydro_20_cat"/>
</dbReference>
<dbReference type="EMBL" id="JALNTZ010000006">
    <property type="protein sequence ID" value="KAJ3648006.1"/>
    <property type="molecule type" value="Genomic_DNA"/>
</dbReference>
<feature type="disulfide bond" evidence="9">
    <location>
        <begin position="62"/>
        <end position="120"/>
    </location>
</feature>
<evidence type="ECO:0000313" key="14">
    <source>
        <dbReference type="Proteomes" id="UP001168821"/>
    </source>
</evidence>
<dbReference type="FunFam" id="3.20.20.80:FF:000063">
    <property type="entry name" value="Beta-hexosaminidase"/>
    <property type="match status" value="1"/>
</dbReference>
<evidence type="ECO:0000256" key="4">
    <source>
        <dbReference type="ARBA" id="ARBA00022801"/>
    </source>
</evidence>
<dbReference type="GO" id="GO:0016020">
    <property type="term" value="C:membrane"/>
    <property type="evidence" value="ECO:0007669"/>
    <property type="project" value="TreeGrafter"/>
</dbReference>
<gene>
    <name evidence="13" type="ORF">Zmor_019843</name>
</gene>
<dbReference type="CDD" id="cd06562">
    <property type="entry name" value="GH20_HexA_HexB-like"/>
    <property type="match status" value="1"/>
</dbReference>
<feature type="disulfide bond" evidence="9">
    <location>
        <begin position="518"/>
        <end position="536"/>
    </location>
</feature>
<evidence type="ECO:0000256" key="9">
    <source>
        <dbReference type="PIRSR" id="PIRSR001093-2"/>
    </source>
</evidence>
<protein>
    <recommendedName>
        <fullName evidence="7">Beta-hexosaminidase</fullName>
        <ecNumber evidence="7">3.2.1.52</ecNumber>
    </recommendedName>
</protein>
<dbReference type="GO" id="GO:0005764">
    <property type="term" value="C:lysosome"/>
    <property type="evidence" value="ECO:0007669"/>
    <property type="project" value="TreeGrafter"/>
</dbReference>
<dbReference type="Pfam" id="PF14845">
    <property type="entry name" value="Glycohydro_20b2"/>
    <property type="match status" value="1"/>
</dbReference>
<dbReference type="PANTHER" id="PTHR22600">
    <property type="entry name" value="BETA-HEXOSAMINIDASE"/>
    <property type="match status" value="1"/>
</dbReference>
<comment type="caution">
    <text evidence="13">The sequence shown here is derived from an EMBL/GenBank/DDBJ whole genome shotgun (WGS) entry which is preliminary data.</text>
</comment>
<dbReference type="PIRSF" id="PIRSF001093">
    <property type="entry name" value="B-hxosamndse_ab_euk"/>
    <property type="match status" value="1"/>
</dbReference>
<dbReference type="SUPFAM" id="SSF51445">
    <property type="entry name" value="(Trans)glycosidases"/>
    <property type="match status" value="1"/>
</dbReference>
<evidence type="ECO:0000256" key="5">
    <source>
        <dbReference type="ARBA" id="ARBA00023180"/>
    </source>
</evidence>
<dbReference type="InterPro" id="IPR017853">
    <property type="entry name" value="GH"/>
</dbReference>
<evidence type="ECO:0000256" key="3">
    <source>
        <dbReference type="ARBA" id="ARBA00022729"/>
    </source>
</evidence>
<organism evidence="13 14">
    <name type="scientific">Zophobas morio</name>
    <dbReference type="NCBI Taxonomy" id="2755281"/>
    <lineage>
        <taxon>Eukaryota</taxon>
        <taxon>Metazoa</taxon>
        <taxon>Ecdysozoa</taxon>
        <taxon>Arthropoda</taxon>
        <taxon>Hexapoda</taxon>
        <taxon>Insecta</taxon>
        <taxon>Pterygota</taxon>
        <taxon>Neoptera</taxon>
        <taxon>Endopterygota</taxon>
        <taxon>Coleoptera</taxon>
        <taxon>Polyphaga</taxon>
        <taxon>Cucujiformia</taxon>
        <taxon>Tenebrionidae</taxon>
        <taxon>Zophobas</taxon>
    </lineage>
</organism>
<evidence type="ECO:0000256" key="6">
    <source>
        <dbReference type="ARBA" id="ARBA00023295"/>
    </source>
</evidence>
<feature type="chain" id="PRO_5041405231" description="Beta-hexosaminidase" evidence="10">
    <location>
        <begin position="17"/>
        <end position="537"/>
    </location>
</feature>
<dbReference type="GO" id="GO:0030203">
    <property type="term" value="P:glycosaminoglycan metabolic process"/>
    <property type="evidence" value="ECO:0007669"/>
    <property type="project" value="TreeGrafter"/>
</dbReference>